<evidence type="ECO:0000256" key="1">
    <source>
        <dbReference type="SAM" id="MobiDB-lite"/>
    </source>
</evidence>
<accession>A0A6H5G138</accession>
<evidence type="ECO:0000313" key="3">
    <source>
        <dbReference type="Proteomes" id="UP000479000"/>
    </source>
</evidence>
<reference evidence="2 3" key="1">
    <citation type="submission" date="2020-02" db="EMBL/GenBank/DDBJ databases">
        <authorList>
            <person name="Ferguson B K."/>
        </authorList>
    </citation>
    <scope>NUCLEOTIDE SEQUENCE [LARGE SCALE GENOMIC DNA]</scope>
</reference>
<dbReference type="Proteomes" id="UP000479000">
    <property type="component" value="Unassembled WGS sequence"/>
</dbReference>
<feature type="non-terminal residue" evidence="2">
    <location>
        <position position="59"/>
    </location>
</feature>
<dbReference type="AlphaFoldDB" id="A0A6H5G138"/>
<name>A0A6H5G138_9HEMI</name>
<organism evidence="2 3">
    <name type="scientific">Nesidiocoris tenuis</name>
    <dbReference type="NCBI Taxonomy" id="355587"/>
    <lineage>
        <taxon>Eukaryota</taxon>
        <taxon>Metazoa</taxon>
        <taxon>Ecdysozoa</taxon>
        <taxon>Arthropoda</taxon>
        <taxon>Hexapoda</taxon>
        <taxon>Insecta</taxon>
        <taxon>Pterygota</taxon>
        <taxon>Neoptera</taxon>
        <taxon>Paraneoptera</taxon>
        <taxon>Hemiptera</taxon>
        <taxon>Heteroptera</taxon>
        <taxon>Panheteroptera</taxon>
        <taxon>Cimicomorpha</taxon>
        <taxon>Miridae</taxon>
        <taxon>Dicyphina</taxon>
        <taxon>Nesidiocoris</taxon>
    </lineage>
</organism>
<protein>
    <submittedName>
        <fullName evidence="2">Uncharacterized protein</fullName>
    </submittedName>
</protein>
<proteinExistence type="predicted"/>
<gene>
    <name evidence="2" type="ORF">NTEN_LOCUS2635</name>
</gene>
<feature type="region of interest" description="Disordered" evidence="1">
    <location>
        <begin position="34"/>
        <end position="59"/>
    </location>
</feature>
<evidence type="ECO:0000313" key="2">
    <source>
        <dbReference type="EMBL" id="CAA9995950.1"/>
    </source>
</evidence>
<keyword evidence="3" id="KW-1185">Reference proteome</keyword>
<sequence>MKLEGRTARPPIRAAAIAIPAPQINTVNPIRNTHRIRPIPSDRPLRQNGSPPSYTCGRG</sequence>
<dbReference type="EMBL" id="CADCXU010004166">
    <property type="protein sequence ID" value="CAA9995950.1"/>
    <property type="molecule type" value="Genomic_DNA"/>
</dbReference>